<gene>
    <name evidence="2" type="ORF">ABR69_11035</name>
</gene>
<evidence type="ECO:0000259" key="1">
    <source>
        <dbReference type="Pfam" id="PF01575"/>
    </source>
</evidence>
<accession>A0A0R2RYV0</accession>
<dbReference type="EMBL" id="LIBB01000590">
    <property type="protein sequence ID" value="KRO67681.1"/>
    <property type="molecule type" value="Genomic_DNA"/>
</dbReference>
<dbReference type="InterPro" id="IPR002539">
    <property type="entry name" value="MaoC-like_dom"/>
</dbReference>
<dbReference type="InterPro" id="IPR039375">
    <property type="entry name" value="NodN-like"/>
</dbReference>
<dbReference type="AlphaFoldDB" id="A0A0R2RYV0"/>
<sequence>MSNLINASQLQDYVGKEVGLTDWIEVDQERINQFADATGDHQYIHLDAERAAQTPFGTTIAHGFLTLSLLSMLSGMGGGLKLENTVMGINYGLDKVRFLNPVKSGAKIRARFVLASAEEKKPGNYLLKHNVTVEIDGEDKPALIAEWLGMTVVG</sequence>
<evidence type="ECO:0000313" key="2">
    <source>
        <dbReference type="EMBL" id="KRO67681.1"/>
    </source>
</evidence>
<dbReference type="Proteomes" id="UP000051934">
    <property type="component" value="Unassembled WGS sequence"/>
</dbReference>
<comment type="caution">
    <text evidence="2">The sequence shown here is derived from an EMBL/GenBank/DDBJ whole genome shotgun (WGS) entry which is preliminary data.</text>
</comment>
<feature type="non-terminal residue" evidence="2">
    <location>
        <position position="154"/>
    </location>
</feature>
<protein>
    <recommendedName>
        <fullName evidence="1">MaoC-like domain-containing protein</fullName>
    </recommendedName>
</protein>
<dbReference type="CDD" id="cd03450">
    <property type="entry name" value="NodN"/>
    <property type="match status" value="1"/>
</dbReference>
<dbReference type="Pfam" id="PF01575">
    <property type="entry name" value="MaoC_dehydratas"/>
    <property type="match status" value="1"/>
</dbReference>
<proteinExistence type="predicted"/>
<dbReference type="PANTHER" id="PTHR42993">
    <property type="entry name" value="MAOC-LIKE DEHYDRATASE DOMAIN-CONTAINING PROTEIN"/>
    <property type="match status" value="1"/>
</dbReference>
<dbReference type="SUPFAM" id="SSF54637">
    <property type="entry name" value="Thioesterase/thiol ester dehydrase-isomerase"/>
    <property type="match status" value="1"/>
</dbReference>
<reference evidence="2 3" key="1">
    <citation type="submission" date="2015-10" db="EMBL/GenBank/DDBJ databases">
        <title>Metagenome-Assembled Genomes uncover a global brackish microbiome.</title>
        <authorList>
            <person name="Hugerth L.W."/>
            <person name="Larsson J."/>
            <person name="Alneberg J."/>
            <person name="Lindh M.V."/>
            <person name="Legrand C."/>
            <person name="Pinhassi J."/>
            <person name="Andersson A.F."/>
        </authorList>
    </citation>
    <scope>NUCLEOTIDE SEQUENCE [LARGE SCALE GENOMIC DNA]</scope>
    <source>
        <strain evidence="2">BACL4 MAG-120507-bin80</strain>
    </source>
</reference>
<name>A0A0R2RYV0_9GAMM</name>
<organism evidence="2 3">
    <name type="scientific">OM182 bacterium BACL3 MAG-120507-bin80</name>
    <dbReference type="NCBI Taxonomy" id="1655577"/>
    <lineage>
        <taxon>Bacteria</taxon>
        <taxon>Pseudomonadati</taxon>
        <taxon>Pseudomonadota</taxon>
        <taxon>Gammaproteobacteria</taxon>
        <taxon>OMG group</taxon>
        <taxon>OM182 clade</taxon>
    </lineage>
</organism>
<feature type="domain" description="MaoC-like" evidence="1">
    <location>
        <begin position="12"/>
        <end position="121"/>
    </location>
</feature>
<evidence type="ECO:0000313" key="3">
    <source>
        <dbReference type="Proteomes" id="UP000051934"/>
    </source>
</evidence>
<dbReference type="PANTHER" id="PTHR42993:SF1">
    <property type="entry name" value="MAOC-LIKE DEHYDRATASE DOMAIN-CONTAINING PROTEIN"/>
    <property type="match status" value="1"/>
</dbReference>
<dbReference type="InterPro" id="IPR029069">
    <property type="entry name" value="HotDog_dom_sf"/>
</dbReference>
<dbReference type="Gene3D" id="3.10.129.10">
    <property type="entry name" value="Hotdog Thioesterase"/>
    <property type="match status" value="1"/>
</dbReference>